<reference evidence="2" key="1">
    <citation type="submission" date="2025-08" db="UniProtKB">
        <authorList>
            <consortium name="RefSeq"/>
        </authorList>
    </citation>
    <scope>IDENTIFICATION</scope>
    <source>
        <tissue evidence="2">Leaf</tissue>
    </source>
</reference>
<dbReference type="RefSeq" id="XP_048137022.1">
    <property type="nucleotide sequence ID" value="XM_048281065.1"/>
</dbReference>
<keyword evidence="1" id="KW-1185">Reference proteome</keyword>
<dbReference type="Proteomes" id="UP000827889">
    <property type="component" value="Chromosome 6"/>
</dbReference>
<name>A0ABM3HK94_9MYRT</name>
<dbReference type="GeneID" id="115731675"/>
<proteinExistence type="predicted"/>
<gene>
    <name evidence="2" type="primary">LOC115731675</name>
</gene>
<organism evidence="1 2">
    <name type="scientific">Rhodamnia argentea</name>
    <dbReference type="NCBI Taxonomy" id="178133"/>
    <lineage>
        <taxon>Eukaryota</taxon>
        <taxon>Viridiplantae</taxon>
        <taxon>Streptophyta</taxon>
        <taxon>Embryophyta</taxon>
        <taxon>Tracheophyta</taxon>
        <taxon>Spermatophyta</taxon>
        <taxon>Magnoliopsida</taxon>
        <taxon>eudicotyledons</taxon>
        <taxon>Gunneridae</taxon>
        <taxon>Pentapetalae</taxon>
        <taxon>rosids</taxon>
        <taxon>malvids</taxon>
        <taxon>Myrtales</taxon>
        <taxon>Myrtaceae</taxon>
        <taxon>Myrtoideae</taxon>
        <taxon>Myrteae</taxon>
        <taxon>Australasian group</taxon>
        <taxon>Rhodamnia</taxon>
    </lineage>
</organism>
<sequence>MQMRKCILKLIAPWCTCSIRFVPATYETRDLEAYRTLVRLFDMDNMIILKHLIYAKDDIQPLVAGSTKSRASLEVLRKKTVLLLISDLDIAIENIELLNHMYKESRPRPEYQFEIVWLLIVDVDPKSAAWDMTHQQKFEELQSIMLWYTVHHPSILVPAVIKYIREVWRFSKRFIIVALDL</sequence>
<dbReference type="PANTHER" id="PTHR33232:SF20">
    <property type="entry name" value="PROTEIN SIEVE ELEMENT OCCLUSION B-LIKE"/>
    <property type="match status" value="1"/>
</dbReference>
<evidence type="ECO:0000313" key="1">
    <source>
        <dbReference type="Proteomes" id="UP000827889"/>
    </source>
</evidence>
<dbReference type="PANTHER" id="PTHR33232">
    <property type="entry name" value="PROTEIN SIEVE ELEMENT OCCLUSION B-LIKE"/>
    <property type="match status" value="1"/>
</dbReference>
<protein>
    <submittedName>
        <fullName evidence="2">Protein SIEVE ELEMENT OCCLUSION B-like</fullName>
    </submittedName>
</protein>
<evidence type="ECO:0000313" key="2">
    <source>
        <dbReference type="RefSeq" id="XP_048137022.1"/>
    </source>
</evidence>
<accession>A0ABM3HK94</accession>
<dbReference type="InterPro" id="IPR039299">
    <property type="entry name" value="SEOA"/>
</dbReference>